<dbReference type="Pfam" id="PF07690">
    <property type="entry name" value="MFS_1"/>
    <property type="match status" value="1"/>
</dbReference>
<feature type="transmembrane region" description="Helical" evidence="8">
    <location>
        <begin position="45"/>
        <end position="62"/>
    </location>
</feature>
<feature type="transmembrane region" description="Helical" evidence="8">
    <location>
        <begin position="211"/>
        <end position="235"/>
    </location>
</feature>
<dbReference type="RefSeq" id="WP_318650983.1">
    <property type="nucleotide sequence ID" value="NZ_CP137852.1"/>
</dbReference>
<comment type="subcellular location">
    <subcellularLocation>
        <location evidence="8">Cell inner membrane</location>
        <topology evidence="8">Multi-pass membrane protein</topology>
    </subcellularLocation>
    <subcellularLocation>
        <location evidence="1">Cell membrane</location>
        <topology evidence="1">Multi-pass membrane protein</topology>
    </subcellularLocation>
</comment>
<evidence type="ECO:0000313" key="11">
    <source>
        <dbReference type="Proteomes" id="UP001305521"/>
    </source>
</evidence>
<dbReference type="InterPro" id="IPR011701">
    <property type="entry name" value="MFS"/>
</dbReference>
<keyword evidence="8" id="KW-0997">Cell inner membrane</keyword>
<evidence type="ECO:0000256" key="6">
    <source>
        <dbReference type="ARBA" id="ARBA00022989"/>
    </source>
</evidence>
<comment type="caution">
    <text evidence="8">Lacks conserved residue(s) required for the propagation of feature annotation.</text>
</comment>
<feature type="transmembrane region" description="Helical" evidence="8">
    <location>
        <begin position="131"/>
        <end position="155"/>
    </location>
</feature>
<keyword evidence="11" id="KW-1185">Reference proteome</keyword>
<keyword evidence="4" id="KW-1003">Cell membrane</keyword>
<protein>
    <recommendedName>
        <fullName evidence="8">Bcr/CflA family efflux transporter</fullName>
    </recommendedName>
</protein>
<organism evidence="10 11">
    <name type="scientific">Sediminicoccus rosea</name>
    <dbReference type="NCBI Taxonomy" id="1225128"/>
    <lineage>
        <taxon>Bacteria</taxon>
        <taxon>Pseudomonadati</taxon>
        <taxon>Pseudomonadota</taxon>
        <taxon>Alphaproteobacteria</taxon>
        <taxon>Acetobacterales</taxon>
        <taxon>Roseomonadaceae</taxon>
        <taxon>Sediminicoccus</taxon>
    </lineage>
</organism>
<feature type="transmembrane region" description="Helical" evidence="8">
    <location>
        <begin position="74"/>
        <end position="92"/>
    </location>
</feature>
<proteinExistence type="inferred from homology"/>
<evidence type="ECO:0000256" key="3">
    <source>
        <dbReference type="ARBA" id="ARBA00022448"/>
    </source>
</evidence>
<gene>
    <name evidence="10" type="ORF">R9Z33_09150</name>
</gene>
<feature type="transmembrane region" description="Helical" evidence="8">
    <location>
        <begin position="247"/>
        <end position="265"/>
    </location>
</feature>
<dbReference type="EMBL" id="CP137852">
    <property type="protein sequence ID" value="WPB87026.1"/>
    <property type="molecule type" value="Genomic_DNA"/>
</dbReference>
<feature type="transmembrane region" description="Helical" evidence="8">
    <location>
        <begin position="161"/>
        <end position="182"/>
    </location>
</feature>
<keyword evidence="6 8" id="KW-1133">Transmembrane helix</keyword>
<dbReference type="CDD" id="cd17320">
    <property type="entry name" value="MFS_MdfA_MDR_like"/>
    <property type="match status" value="1"/>
</dbReference>
<dbReference type="Proteomes" id="UP001305521">
    <property type="component" value="Chromosome"/>
</dbReference>
<keyword evidence="5 8" id="KW-0812">Transmembrane</keyword>
<keyword evidence="3 8" id="KW-0813">Transport</keyword>
<feature type="transmembrane region" description="Helical" evidence="8">
    <location>
        <begin position="366"/>
        <end position="386"/>
    </location>
</feature>
<sequence>MTSPGRLAALLGLLAAFGPLSIDMYLPAFPEIGASLGGGVEGVQLTLAAYFIGMAAGQLLHGPLSDRLGRRRPLFAGLAIYVAASILCALATSMEALIALRLLQALAGCAGMVISRAVVRDVSDRLDPVRLMGRLMLVMGVAPILAPLIGGYVAAWFGWRAIFWLLAAIGLAALILCALMLHETLPEERRRRVSLLAVLRSYGGLLKDRRFMGAALASGFAIAGMFAYIAGSPFVFITLNGIAPAHYGWLFGGAAAGFILLSQFSAKLAARLGRERLFNATIAAIAATGLALLALTALGAPFATQYAAVFLYVSLLGIALPLGTIITITPFPHMAGTASALVGTLQFGMGALAGAVLSALHNGTAMPMATTIALAGSAALAARALLRG</sequence>
<evidence type="ECO:0000313" key="10">
    <source>
        <dbReference type="EMBL" id="WPB87026.1"/>
    </source>
</evidence>
<evidence type="ECO:0000256" key="5">
    <source>
        <dbReference type="ARBA" id="ARBA00022692"/>
    </source>
</evidence>
<dbReference type="Gene3D" id="1.20.1720.10">
    <property type="entry name" value="Multidrug resistance protein D"/>
    <property type="match status" value="1"/>
</dbReference>
<evidence type="ECO:0000256" key="7">
    <source>
        <dbReference type="ARBA" id="ARBA00023136"/>
    </source>
</evidence>
<feature type="domain" description="Major facilitator superfamily (MFS) profile" evidence="9">
    <location>
        <begin position="4"/>
        <end position="388"/>
    </location>
</feature>
<dbReference type="PANTHER" id="PTHR23502:SF132">
    <property type="entry name" value="POLYAMINE TRANSPORTER 2-RELATED"/>
    <property type="match status" value="1"/>
</dbReference>
<accession>A0ABZ0PNG8</accession>
<dbReference type="NCBIfam" id="TIGR00710">
    <property type="entry name" value="efflux_Bcr_CflA"/>
    <property type="match status" value="1"/>
</dbReference>
<dbReference type="PROSITE" id="PS50850">
    <property type="entry name" value="MFS"/>
    <property type="match status" value="1"/>
</dbReference>
<feature type="transmembrane region" description="Helical" evidence="8">
    <location>
        <begin position="340"/>
        <end position="360"/>
    </location>
</feature>
<evidence type="ECO:0000259" key="9">
    <source>
        <dbReference type="PROSITE" id="PS50850"/>
    </source>
</evidence>
<keyword evidence="7 8" id="KW-0472">Membrane</keyword>
<dbReference type="InterPro" id="IPR004812">
    <property type="entry name" value="Efflux_drug-R_Bcr/CmlA"/>
</dbReference>
<dbReference type="PANTHER" id="PTHR23502">
    <property type="entry name" value="MAJOR FACILITATOR SUPERFAMILY"/>
    <property type="match status" value="1"/>
</dbReference>
<evidence type="ECO:0000256" key="1">
    <source>
        <dbReference type="ARBA" id="ARBA00004651"/>
    </source>
</evidence>
<feature type="transmembrane region" description="Helical" evidence="8">
    <location>
        <begin position="277"/>
        <end position="300"/>
    </location>
</feature>
<comment type="similarity">
    <text evidence="2 8">Belongs to the major facilitator superfamily. Bcr/CmlA family.</text>
</comment>
<reference evidence="10 11" key="1">
    <citation type="submission" date="2023-11" db="EMBL/GenBank/DDBJ databases">
        <title>Arctic aerobic anoxygenic photoheterotroph Sediminicoccus rosea KRV36 adapts its photosynthesis to long days of polar summer.</title>
        <authorList>
            <person name="Tomasch J."/>
            <person name="Kopejtka K."/>
            <person name="Bily T."/>
            <person name="Gardiner A.T."/>
            <person name="Gardian Z."/>
            <person name="Shivaramu S."/>
            <person name="Koblizek M."/>
            <person name="Engelhardt F."/>
            <person name="Kaftan D."/>
        </authorList>
    </citation>
    <scope>NUCLEOTIDE SEQUENCE [LARGE SCALE GENOMIC DNA]</scope>
    <source>
        <strain evidence="10 11">R-30</strain>
    </source>
</reference>
<feature type="transmembrane region" description="Helical" evidence="8">
    <location>
        <begin position="98"/>
        <end position="119"/>
    </location>
</feature>
<name>A0ABZ0PNG8_9PROT</name>
<evidence type="ECO:0000256" key="2">
    <source>
        <dbReference type="ARBA" id="ARBA00006236"/>
    </source>
</evidence>
<dbReference type="SUPFAM" id="SSF103473">
    <property type="entry name" value="MFS general substrate transporter"/>
    <property type="match status" value="1"/>
</dbReference>
<dbReference type="InterPro" id="IPR020846">
    <property type="entry name" value="MFS_dom"/>
</dbReference>
<dbReference type="InterPro" id="IPR036259">
    <property type="entry name" value="MFS_trans_sf"/>
</dbReference>
<evidence type="ECO:0000256" key="8">
    <source>
        <dbReference type="RuleBase" id="RU365088"/>
    </source>
</evidence>
<dbReference type="NCBIfam" id="NF008314">
    <property type="entry name" value="PRK11102.1"/>
    <property type="match status" value="1"/>
</dbReference>
<feature type="transmembrane region" description="Helical" evidence="8">
    <location>
        <begin position="306"/>
        <end position="328"/>
    </location>
</feature>
<evidence type="ECO:0000256" key="4">
    <source>
        <dbReference type="ARBA" id="ARBA00022475"/>
    </source>
</evidence>